<accession>A0A0K2U6M0</accession>
<name>A0A0K2U6M0_LEPSM</name>
<dbReference type="EMBL" id="HACA01016349">
    <property type="protein sequence ID" value="CDW33710.1"/>
    <property type="molecule type" value="Transcribed_RNA"/>
</dbReference>
<feature type="non-terminal residue" evidence="1">
    <location>
        <position position="1"/>
    </location>
</feature>
<organism evidence="1">
    <name type="scientific">Lepeophtheirus salmonis</name>
    <name type="common">Salmon louse</name>
    <name type="synonym">Caligus salmonis</name>
    <dbReference type="NCBI Taxonomy" id="72036"/>
    <lineage>
        <taxon>Eukaryota</taxon>
        <taxon>Metazoa</taxon>
        <taxon>Ecdysozoa</taxon>
        <taxon>Arthropoda</taxon>
        <taxon>Crustacea</taxon>
        <taxon>Multicrustacea</taxon>
        <taxon>Hexanauplia</taxon>
        <taxon>Copepoda</taxon>
        <taxon>Siphonostomatoida</taxon>
        <taxon>Caligidae</taxon>
        <taxon>Lepeophtheirus</taxon>
    </lineage>
</organism>
<evidence type="ECO:0000313" key="1">
    <source>
        <dbReference type="EMBL" id="CDW33710.1"/>
    </source>
</evidence>
<proteinExistence type="predicted"/>
<sequence>LVQYSGKVLKKTTYFIPFLYNLFQPIKICSFSTISTTLDIYYYRLHFIFKNQLPIFF</sequence>
<dbReference type="AlphaFoldDB" id="A0A0K2U6M0"/>
<reference evidence="1" key="1">
    <citation type="submission" date="2014-05" db="EMBL/GenBank/DDBJ databases">
        <authorList>
            <person name="Chronopoulou M."/>
        </authorList>
    </citation>
    <scope>NUCLEOTIDE SEQUENCE</scope>
    <source>
        <tissue evidence="1">Whole organism</tissue>
    </source>
</reference>
<protein>
    <submittedName>
        <fullName evidence="1">Uncharacterized protein</fullName>
    </submittedName>
</protein>